<name>A0ABU9BQE8_9BURK</name>
<dbReference type="EMBL" id="JBBUTG010000004">
    <property type="protein sequence ID" value="MEK8031125.1"/>
    <property type="molecule type" value="Genomic_DNA"/>
</dbReference>
<evidence type="ECO:0000313" key="1">
    <source>
        <dbReference type="EMBL" id="MEK8031125.1"/>
    </source>
</evidence>
<accession>A0ABU9BQE8</accession>
<dbReference type="Proteomes" id="UP001371218">
    <property type="component" value="Unassembled WGS sequence"/>
</dbReference>
<comment type="caution">
    <text evidence="1">The sequence shown here is derived from an EMBL/GenBank/DDBJ whole genome shotgun (WGS) entry which is preliminary data.</text>
</comment>
<proteinExistence type="predicted"/>
<organism evidence="1 2">
    <name type="scientific">Ideonella lacteola</name>
    <dbReference type="NCBI Taxonomy" id="2984193"/>
    <lineage>
        <taxon>Bacteria</taxon>
        <taxon>Pseudomonadati</taxon>
        <taxon>Pseudomonadota</taxon>
        <taxon>Betaproteobacteria</taxon>
        <taxon>Burkholderiales</taxon>
        <taxon>Sphaerotilaceae</taxon>
        <taxon>Ideonella</taxon>
    </lineage>
</organism>
<sequence length="238" mass="26833">MSDEGHSPRHMPHNNPQHWPHYWPRDTVHLMDRLGPFYLGLSNKSITRQLQSLCASVQGYEKYLGEYPMVMCAPLDSLYVFRRATGMLDEDLLQDLLFAFSWREANWGAWLAALAPQAAYAPHLRRRRAHLPHGTSVIDLALAGCAGEPVPAEVQDALGLLGRLRQWLQQMPPIHTPLRRAPSADEWAARASEIEQIRQAYRQGGADRALQRWRSGPLAHELVDLGTWVRSGGKPPVG</sequence>
<reference evidence="1 2" key="1">
    <citation type="submission" date="2024-04" db="EMBL/GenBank/DDBJ databases">
        <title>Novel species of the genus Ideonella isolated from streams.</title>
        <authorList>
            <person name="Lu H."/>
        </authorList>
    </citation>
    <scope>NUCLEOTIDE SEQUENCE [LARGE SCALE GENOMIC DNA]</scope>
    <source>
        <strain evidence="1 2">DXS29W</strain>
    </source>
</reference>
<gene>
    <name evidence="1" type="ORF">AACH06_09895</name>
</gene>
<evidence type="ECO:0000313" key="2">
    <source>
        <dbReference type="Proteomes" id="UP001371218"/>
    </source>
</evidence>
<protein>
    <submittedName>
        <fullName evidence="1">Uncharacterized protein</fullName>
    </submittedName>
</protein>
<keyword evidence="2" id="KW-1185">Reference proteome</keyword>
<dbReference type="RefSeq" id="WP_341425487.1">
    <property type="nucleotide sequence ID" value="NZ_JBBUTG010000004.1"/>
</dbReference>